<feature type="compositionally biased region" description="Polar residues" evidence="1">
    <location>
        <begin position="865"/>
        <end position="879"/>
    </location>
</feature>
<feature type="compositionally biased region" description="Basic and acidic residues" evidence="1">
    <location>
        <begin position="283"/>
        <end position="297"/>
    </location>
</feature>
<feature type="compositionally biased region" description="Basic residues" evidence="1">
    <location>
        <begin position="251"/>
        <end position="263"/>
    </location>
</feature>
<feature type="region of interest" description="Disordered" evidence="1">
    <location>
        <begin position="197"/>
        <end position="297"/>
    </location>
</feature>
<evidence type="ECO:0000256" key="1">
    <source>
        <dbReference type="SAM" id="MobiDB-lite"/>
    </source>
</evidence>
<evidence type="ECO:0000313" key="3">
    <source>
        <dbReference type="Proteomes" id="UP000325313"/>
    </source>
</evidence>
<name>A0A5B0RC60_PUCGR</name>
<comment type="caution">
    <text evidence="2">The sequence shown here is derived from an EMBL/GenBank/DDBJ whole genome shotgun (WGS) entry which is preliminary data.</text>
</comment>
<dbReference type="InterPro" id="IPR053094">
    <property type="entry name" value="Zinc_metalloprotease_ZmpB"/>
</dbReference>
<dbReference type="EMBL" id="VDEP01000226">
    <property type="protein sequence ID" value="KAA1122615.1"/>
    <property type="molecule type" value="Genomic_DNA"/>
</dbReference>
<feature type="region of interest" description="Disordered" evidence="1">
    <location>
        <begin position="848"/>
        <end position="972"/>
    </location>
</feature>
<feature type="compositionally biased region" description="Polar residues" evidence="1">
    <location>
        <begin position="942"/>
        <end position="951"/>
    </location>
</feature>
<feature type="compositionally biased region" description="Basic and acidic residues" evidence="1">
    <location>
        <begin position="958"/>
        <end position="972"/>
    </location>
</feature>
<evidence type="ECO:0000313" key="2">
    <source>
        <dbReference type="EMBL" id="KAA1122615.1"/>
    </source>
</evidence>
<protein>
    <submittedName>
        <fullName evidence="2">Golgi to ER traffic-protein</fullName>
    </submittedName>
</protein>
<feature type="compositionally biased region" description="Polar residues" evidence="1">
    <location>
        <begin position="230"/>
        <end position="242"/>
    </location>
</feature>
<dbReference type="Proteomes" id="UP000325313">
    <property type="component" value="Unassembled WGS sequence"/>
</dbReference>
<feature type="compositionally biased region" description="Polar residues" evidence="1">
    <location>
        <begin position="197"/>
        <end position="208"/>
    </location>
</feature>
<dbReference type="PANTHER" id="PTHR48193">
    <property type="entry name" value="ZINC METALLOPROTEASE ZMPB-RELATED"/>
    <property type="match status" value="1"/>
</dbReference>
<gene>
    <name evidence="2" type="primary">GET3_15</name>
    <name evidence="2" type="ORF">PGTUg99_001202</name>
</gene>
<reference evidence="2 3" key="1">
    <citation type="submission" date="2019-05" db="EMBL/GenBank/DDBJ databases">
        <title>Emergence of the Ug99 lineage of the wheat stem rust pathogen through somatic hybridization.</title>
        <authorList>
            <person name="Li F."/>
            <person name="Upadhyaya N.M."/>
            <person name="Sperschneider J."/>
            <person name="Matny O."/>
            <person name="Nguyen-Phuc H."/>
            <person name="Mago R."/>
            <person name="Raley C."/>
            <person name="Miller M.E."/>
            <person name="Silverstein K.A.T."/>
            <person name="Henningsen E."/>
            <person name="Hirsch C.D."/>
            <person name="Visser B."/>
            <person name="Pretorius Z.A."/>
            <person name="Steffenson B.J."/>
            <person name="Schwessinger B."/>
            <person name="Dodds P.N."/>
            <person name="Figueroa M."/>
        </authorList>
    </citation>
    <scope>NUCLEOTIDE SEQUENCE [LARGE SCALE GENOMIC DNA]</scope>
    <source>
        <strain evidence="2 3">Ug99</strain>
    </source>
</reference>
<proteinExistence type="predicted"/>
<dbReference type="PANTHER" id="PTHR48193:SF2">
    <property type="entry name" value="ZINC METALLOPROTEASE ZMPB"/>
    <property type="match status" value="1"/>
</dbReference>
<sequence>MEVSQISNVTTEAILSPPAAAGVAIHKLQNPTFKNVDKANQPKKAPNPCTLLHTTETGRPDPCPMNITTMNFGIPATASVKDMQLLHNLWCSSGDNLRKILEETRMRGLITHAPEFFKTQLQNLDLVNRFCKTLELKISESLKAGTSNVILLDEPSAAPARDLIPRSSATCPEEPNHQTPIESLENSFQAAKISADLSNQPENPSLSPDTDHLAQVHSAAPNQPPGTIETIPTRQIPNHSPLSASPSPARTKPKKKSPRKRKSSIQDNTAPKEKRTRRPLTYFEKEERARKAAQRKDQRLSSVHAEVMCPADLMDKFWEKTKCDEAREEHKQMLIKSRNPRWDYGPPLMSLVIDMIEWFADDTYADSFYTNLDLFNPSAEAMEAFRAVLNPAFKHCIAQSPCLLQVDSRDPFFQKNVLRLESISNAFISTDSIKAYSWQALYGMMIRTDHNSPYTNDDFTKAGLESAIDKLLGLAVMCYYNLDHYMLRTNNTNSEHPLAEDHSIVIAGHYIISKIRAIKTSSDTPANTTVANNKNGLLILQKRIWETLLCCLMMQQSKLSTDQSIPSKSSDKNQGRSLFQVGDVKDPKSQEEMKEWGKIRLSAFGSMAVFFLYGTAGWWHCLVNSHQFNQKDVWAITQLAHAKTDFLYNHGLDDDREAKDIPWYTMDSFVRWLLRESGMHSRKPCKIKWENAPKFWASHVNDTNLSRFAILDLLNEVCAPEPSKSLNYNGEAAPDVTFDPEIQKQVNNLRSRLRAPWLSTITGYKDRIDAHEKQLEEGRQQQDPIVNQSQEHQIPARTITERQPPPSLWAQASNHNSTSGNLPTSDHPIPVGGKKMSLVAVKSASSAYKPPRFNAHPASHENPKASPSTSKQHQPTPETSGPAKDATHTNIPNSANSTSSHHNINMAVSTRFQPPRPIKPKSKQARPSAVASGSVDGDRVTWSHSGPSQPRYTGEEGGFLKEAYHTETDESE</sequence>
<organism evidence="2 3">
    <name type="scientific">Puccinia graminis f. sp. tritici</name>
    <dbReference type="NCBI Taxonomy" id="56615"/>
    <lineage>
        <taxon>Eukaryota</taxon>
        <taxon>Fungi</taxon>
        <taxon>Dikarya</taxon>
        <taxon>Basidiomycota</taxon>
        <taxon>Pucciniomycotina</taxon>
        <taxon>Pucciniomycetes</taxon>
        <taxon>Pucciniales</taxon>
        <taxon>Pucciniaceae</taxon>
        <taxon>Puccinia</taxon>
    </lineage>
</organism>
<feature type="region of interest" description="Disordered" evidence="1">
    <location>
        <begin position="796"/>
        <end position="833"/>
    </location>
</feature>
<feature type="region of interest" description="Disordered" evidence="1">
    <location>
        <begin position="562"/>
        <end position="588"/>
    </location>
</feature>
<accession>A0A5B0RC60</accession>
<dbReference type="AlphaFoldDB" id="A0A5B0RC60"/>
<feature type="compositionally biased region" description="Polar residues" evidence="1">
    <location>
        <begin position="888"/>
        <end position="912"/>
    </location>
</feature>
<feature type="compositionally biased region" description="Polar residues" evidence="1">
    <location>
        <begin position="810"/>
        <end position="824"/>
    </location>
</feature>